<organism evidence="8">
    <name type="scientific">Salinispirillum sp. LH 10-3-1</name>
    <dbReference type="NCBI Taxonomy" id="2952525"/>
    <lineage>
        <taxon>Bacteria</taxon>
        <taxon>Pseudomonadati</taxon>
        <taxon>Pseudomonadota</taxon>
        <taxon>Gammaproteobacteria</taxon>
        <taxon>Oceanospirillales</taxon>
        <taxon>Saccharospirillaceae</taxon>
        <taxon>Salinispirillum</taxon>
    </lineage>
</organism>
<sequence length="147" mass="16931">MTSQSVDTPTQYASFGARLWASILDGILFFLISFPLLMMIYGKDYWIDERSVYGFADILINWVFPFVAIMLFWVKKQATPGKMAVSARIVCARTGGRPTVQQFVIRYVGYIVSAIPLLLGYFWMLWDDRNQTWHDKMSGTVVVRDSH</sequence>
<reference evidence="8" key="1">
    <citation type="submission" date="2022-07" db="EMBL/GenBank/DDBJ databases">
        <title>Complete genome sequence of Salinispirillum sp. LH10-3-1 capable of multiple carbohydrate inversion isolated from a soda lake.</title>
        <authorList>
            <person name="Liu J."/>
            <person name="Zhai Y."/>
            <person name="Zhang H."/>
            <person name="Yang H."/>
            <person name="Qu J."/>
            <person name="Li J."/>
        </authorList>
    </citation>
    <scope>NUCLEOTIDE SEQUENCE</scope>
    <source>
        <strain evidence="8">LH 10-3-1</strain>
    </source>
</reference>
<evidence type="ECO:0000256" key="5">
    <source>
        <dbReference type="ARBA" id="ARBA00023136"/>
    </source>
</evidence>
<dbReference type="GO" id="GO:0005886">
    <property type="term" value="C:plasma membrane"/>
    <property type="evidence" value="ECO:0007669"/>
    <property type="project" value="UniProtKB-SubCell"/>
</dbReference>
<dbReference type="InterPro" id="IPR051791">
    <property type="entry name" value="Pra-immunoreactive"/>
</dbReference>
<gene>
    <name evidence="8" type="ORF">NFC81_13515</name>
</gene>
<feature type="transmembrane region" description="Helical" evidence="6">
    <location>
        <begin position="52"/>
        <end position="74"/>
    </location>
</feature>
<evidence type="ECO:0000259" key="7">
    <source>
        <dbReference type="Pfam" id="PF06271"/>
    </source>
</evidence>
<keyword evidence="5 6" id="KW-0472">Membrane</keyword>
<dbReference type="AlphaFoldDB" id="A0AB38YF85"/>
<keyword evidence="2" id="KW-1003">Cell membrane</keyword>
<evidence type="ECO:0000256" key="2">
    <source>
        <dbReference type="ARBA" id="ARBA00022475"/>
    </source>
</evidence>
<feature type="domain" description="RDD" evidence="7">
    <location>
        <begin position="12"/>
        <end position="139"/>
    </location>
</feature>
<proteinExistence type="predicted"/>
<evidence type="ECO:0000256" key="4">
    <source>
        <dbReference type="ARBA" id="ARBA00022989"/>
    </source>
</evidence>
<accession>A0AB38YF85</accession>
<name>A0AB38YF85_9GAMM</name>
<dbReference type="PANTHER" id="PTHR36115:SF4">
    <property type="entry name" value="MEMBRANE PROTEIN"/>
    <property type="match status" value="1"/>
</dbReference>
<protein>
    <submittedName>
        <fullName evidence="8">RDD family protein</fullName>
    </submittedName>
</protein>
<evidence type="ECO:0000256" key="6">
    <source>
        <dbReference type="SAM" id="Phobius"/>
    </source>
</evidence>
<dbReference type="EMBL" id="CP101717">
    <property type="protein sequence ID" value="WLD57721.1"/>
    <property type="molecule type" value="Genomic_DNA"/>
</dbReference>
<dbReference type="Pfam" id="PF06271">
    <property type="entry name" value="RDD"/>
    <property type="match status" value="1"/>
</dbReference>
<keyword evidence="4 6" id="KW-1133">Transmembrane helix</keyword>
<feature type="transmembrane region" description="Helical" evidence="6">
    <location>
        <begin position="107"/>
        <end position="126"/>
    </location>
</feature>
<keyword evidence="3 6" id="KW-0812">Transmembrane</keyword>
<evidence type="ECO:0000313" key="8">
    <source>
        <dbReference type="EMBL" id="WLD57721.1"/>
    </source>
</evidence>
<dbReference type="RefSeq" id="WP_304995007.1">
    <property type="nucleotide sequence ID" value="NZ_CP101717.1"/>
</dbReference>
<dbReference type="PANTHER" id="PTHR36115">
    <property type="entry name" value="PROLINE-RICH ANTIGEN HOMOLOG-RELATED"/>
    <property type="match status" value="1"/>
</dbReference>
<evidence type="ECO:0000256" key="1">
    <source>
        <dbReference type="ARBA" id="ARBA00004651"/>
    </source>
</evidence>
<dbReference type="InterPro" id="IPR010432">
    <property type="entry name" value="RDD"/>
</dbReference>
<evidence type="ECO:0000256" key="3">
    <source>
        <dbReference type="ARBA" id="ARBA00022692"/>
    </source>
</evidence>
<comment type="subcellular location">
    <subcellularLocation>
        <location evidence="1">Cell membrane</location>
        <topology evidence="1">Multi-pass membrane protein</topology>
    </subcellularLocation>
</comment>
<feature type="transmembrane region" description="Helical" evidence="6">
    <location>
        <begin position="20"/>
        <end position="40"/>
    </location>
</feature>